<dbReference type="EMBL" id="MT144351">
    <property type="protein sequence ID" value="QJA52585.1"/>
    <property type="molecule type" value="Genomic_DNA"/>
</dbReference>
<keyword evidence="1" id="KW-0175">Coiled coil</keyword>
<organism evidence="2">
    <name type="scientific">viral metagenome</name>
    <dbReference type="NCBI Taxonomy" id="1070528"/>
    <lineage>
        <taxon>unclassified sequences</taxon>
        <taxon>metagenomes</taxon>
        <taxon>organismal metagenomes</taxon>
    </lineage>
</organism>
<protein>
    <submittedName>
        <fullName evidence="2">Uncharacterized protein</fullName>
    </submittedName>
</protein>
<name>A0A6H1ZZ93_9ZZZZ</name>
<reference evidence="2" key="1">
    <citation type="submission" date="2020-03" db="EMBL/GenBank/DDBJ databases">
        <title>The deep terrestrial virosphere.</title>
        <authorList>
            <person name="Holmfeldt K."/>
            <person name="Nilsson E."/>
            <person name="Simone D."/>
            <person name="Lopez-Fernandez M."/>
            <person name="Wu X."/>
            <person name="de Brujin I."/>
            <person name="Lundin D."/>
            <person name="Andersson A."/>
            <person name="Bertilsson S."/>
            <person name="Dopson M."/>
        </authorList>
    </citation>
    <scope>NUCLEOTIDE SEQUENCE</scope>
    <source>
        <strain evidence="2">TM448A02821</strain>
    </source>
</reference>
<evidence type="ECO:0000313" key="2">
    <source>
        <dbReference type="EMBL" id="QJA52585.1"/>
    </source>
</evidence>
<gene>
    <name evidence="2" type="ORF">TM448A02821_0009</name>
</gene>
<evidence type="ECO:0000256" key="1">
    <source>
        <dbReference type="SAM" id="Coils"/>
    </source>
</evidence>
<feature type="coiled-coil region" evidence="1">
    <location>
        <begin position="14"/>
        <end position="41"/>
    </location>
</feature>
<proteinExistence type="predicted"/>
<sequence length="55" mass="6620">MNIEEQKTKIKKEFDEKVEQLKQTQIMANQLQQKLLILQGKFQMLDELSQNKNKK</sequence>
<accession>A0A6H1ZZ93</accession>
<dbReference type="AlphaFoldDB" id="A0A6H1ZZ93"/>